<dbReference type="AlphaFoldDB" id="M6CWL8"/>
<comment type="caution">
    <text evidence="1">The sequence shown here is derived from an EMBL/GenBank/DDBJ whole genome shotgun (WGS) entry which is preliminary data.</text>
</comment>
<proteinExistence type="predicted"/>
<evidence type="ECO:0000313" key="1">
    <source>
        <dbReference type="EMBL" id="EMJ90660.1"/>
    </source>
</evidence>
<reference evidence="1 2" key="1">
    <citation type="submission" date="2013-01" db="EMBL/GenBank/DDBJ databases">
        <authorList>
            <person name="Harkins D.M."/>
            <person name="Durkin A.S."/>
            <person name="Brinkac L.M."/>
            <person name="Haft D.H."/>
            <person name="Selengut J.D."/>
            <person name="Sanka R."/>
            <person name="DePew J."/>
            <person name="Purushe J."/>
            <person name="Galloway R.L."/>
            <person name="Vinetz J.M."/>
            <person name="Sutton G.G."/>
            <person name="Nierman W.C."/>
            <person name="Fouts D.E."/>
        </authorList>
    </citation>
    <scope>NUCLEOTIDE SEQUENCE [LARGE SCALE GENOMIC DNA]</scope>
    <source>
        <strain evidence="1 2">79601</strain>
    </source>
</reference>
<dbReference type="EMBL" id="ANIK01000122">
    <property type="protein sequence ID" value="EMJ90660.1"/>
    <property type="molecule type" value="Genomic_DNA"/>
</dbReference>
<organism evidence="1 2">
    <name type="scientific">Leptospira alstonii serovar Sichuan str. 79601</name>
    <dbReference type="NCBI Taxonomy" id="1218565"/>
    <lineage>
        <taxon>Bacteria</taxon>
        <taxon>Pseudomonadati</taxon>
        <taxon>Spirochaetota</taxon>
        <taxon>Spirochaetia</taxon>
        <taxon>Leptospirales</taxon>
        <taxon>Leptospiraceae</taxon>
        <taxon>Leptospira</taxon>
    </lineage>
</organism>
<name>M6CWL8_9LEPT</name>
<protein>
    <submittedName>
        <fullName evidence="1">Uncharacterized protein</fullName>
    </submittedName>
</protein>
<sequence length="45" mass="5317">MFSKRILEQFAFVTFAYQTPGFCKESFIFGFFPCGFFEKSRSTIQ</sequence>
<evidence type="ECO:0000313" key="2">
    <source>
        <dbReference type="Proteomes" id="UP000011988"/>
    </source>
</evidence>
<dbReference type="Proteomes" id="UP000011988">
    <property type="component" value="Unassembled WGS sequence"/>
</dbReference>
<accession>M6CWL8</accession>
<gene>
    <name evidence="1" type="ORF">LEP1GSC194_1054</name>
</gene>